<dbReference type="AlphaFoldDB" id="A0AAP0RQK7"/>
<evidence type="ECO:0000313" key="3">
    <source>
        <dbReference type="Proteomes" id="UP001415857"/>
    </source>
</evidence>
<keyword evidence="1" id="KW-1133">Transmembrane helix</keyword>
<proteinExistence type="predicted"/>
<protein>
    <submittedName>
        <fullName evidence="2">Uncharacterized protein</fullName>
    </submittedName>
</protein>
<dbReference type="Proteomes" id="UP001415857">
    <property type="component" value="Unassembled WGS sequence"/>
</dbReference>
<dbReference type="EMBL" id="JBBPBK010000008">
    <property type="protein sequence ID" value="KAK9280505.1"/>
    <property type="molecule type" value="Genomic_DNA"/>
</dbReference>
<keyword evidence="1" id="KW-0812">Transmembrane</keyword>
<organism evidence="2 3">
    <name type="scientific">Liquidambar formosana</name>
    <name type="common">Formosan gum</name>
    <dbReference type="NCBI Taxonomy" id="63359"/>
    <lineage>
        <taxon>Eukaryota</taxon>
        <taxon>Viridiplantae</taxon>
        <taxon>Streptophyta</taxon>
        <taxon>Embryophyta</taxon>
        <taxon>Tracheophyta</taxon>
        <taxon>Spermatophyta</taxon>
        <taxon>Magnoliopsida</taxon>
        <taxon>eudicotyledons</taxon>
        <taxon>Gunneridae</taxon>
        <taxon>Pentapetalae</taxon>
        <taxon>Saxifragales</taxon>
        <taxon>Altingiaceae</taxon>
        <taxon>Liquidambar</taxon>
    </lineage>
</organism>
<feature type="transmembrane region" description="Helical" evidence="1">
    <location>
        <begin position="70"/>
        <end position="90"/>
    </location>
</feature>
<gene>
    <name evidence="2" type="ORF">L1049_014197</name>
</gene>
<dbReference type="PANTHER" id="PTHR47481:SF22">
    <property type="entry name" value="RETROTRANSPOSON GAG DOMAIN-CONTAINING PROTEIN"/>
    <property type="match status" value="1"/>
</dbReference>
<keyword evidence="1" id="KW-0472">Membrane</keyword>
<evidence type="ECO:0000256" key="1">
    <source>
        <dbReference type="SAM" id="Phobius"/>
    </source>
</evidence>
<sequence length="114" mass="12415">MATEVVVSCLCGCAGDNIDGVVAFAAVFNALLFGYNLMGYIDGSQSCPPKLGMSNHNSAFYTFWMRQDQLLLHAILAFVSDFVTTLIASAKASQEAWDKLNKLYAKLQTTLAHE</sequence>
<dbReference type="PANTHER" id="PTHR47481">
    <property type="match status" value="1"/>
</dbReference>
<accession>A0AAP0RQK7</accession>
<keyword evidence="3" id="KW-1185">Reference proteome</keyword>
<comment type="caution">
    <text evidence="2">The sequence shown here is derived from an EMBL/GenBank/DDBJ whole genome shotgun (WGS) entry which is preliminary data.</text>
</comment>
<reference evidence="2 3" key="1">
    <citation type="journal article" date="2024" name="Plant J.">
        <title>Genome sequences and population genomics reveal climatic adaptation and genomic divergence between two closely related sweetgum species.</title>
        <authorList>
            <person name="Xu W.Q."/>
            <person name="Ren C.Q."/>
            <person name="Zhang X.Y."/>
            <person name="Comes H.P."/>
            <person name="Liu X.H."/>
            <person name="Li Y.G."/>
            <person name="Kettle C.J."/>
            <person name="Jalonen R."/>
            <person name="Gaisberger H."/>
            <person name="Ma Y.Z."/>
            <person name="Qiu Y.X."/>
        </authorList>
    </citation>
    <scope>NUCLEOTIDE SEQUENCE [LARGE SCALE GENOMIC DNA]</scope>
    <source>
        <strain evidence="2">Hangzhou</strain>
    </source>
</reference>
<evidence type="ECO:0000313" key="2">
    <source>
        <dbReference type="EMBL" id="KAK9280505.1"/>
    </source>
</evidence>
<name>A0AAP0RQK7_LIQFO</name>